<name>A0ABW9H287_9FIRM</name>
<keyword evidence="2" id="KW-1185">Reference proteome</keyword>
<gene>
    <name evidence="1" type="ORF">ACKQTC_08285</name>
</gene>
<dbReference type="Proteomes" id="UP001631949">
    <property type="component" value="Unassembled WGS sequence"/>
</dbReference>
<protein>
    <submittedName>
        <fullName evidence="1">Uncharacterized protein</fullName>
    </submittedName>
</protein>
<reference evidence="1 2" key="1">
    <citation type="journal article" date="2016" name="Int. J. Syst. Evol. Microbiol.">
        <title>Peptococcus simiae sp. nov., isolated from rhesus macaque faeces and emended description of the genus Peptococcus.</title>
        <authorList>
            <person name="Shkoporov A.N."/>
            <person name="Efimov B.A."/>
            <person name="Kondova I."/>
            <person name="Ouwerling B."/>
            <person name="Chaplin A.V."/>
            <person name="Shcherbakova V.A."/>
            <person name="Langermans J.A.M."/>
        </authorList>
    </citation>
    <scope>NUCLEOTIDE SEQUENCE [LARGE SCALE GENOMIC DNA]</scope>
    <source>
        <strain evidence="1 2">M108</strain>
    </source>
</reference>
<evidence type="ECO:0000313" key="1">
    <source>
        <dbReference type="EMBL" id="MFM9414363.1"/>
    </source>
</evidence>
<evidence type="ECO:0000313" key="2">
    <source>
        <dbReference type="Proteomes" id="UP001631949"/>
    </source>
</evidence>
<dbReference type="RefSeq" id="WP_408977977.1">
    <property type="nucleotide sequence ID" value="NZ_JBJUVG010000014.1"/>
</dbReference>
<accession>A0ABW9H287</accession>
<comment type="caution">
    <text evidence="1">The sequence shown here is derived from an EMBL/GenBank/DDBJ whole genome shotgun (WGS) entry which is preliminary data.</text>
</comment>
<proteinExistence type="predicted"/>
<dbReference type="EMBL" id="JBJUVG010000014">
    <property type="protein sequence ID" value="MFM9414363.1"/>
    <property type="molecule type" value="Genomic_DNA"/>
</dbReference>
<organism evidence="1 2">
    <name type="scientific">Peptococcus simiae</name>
    <dbReference type="NCBI Taxonomy" id="1643805"/>
    <lineage>
        <taxon>Bacteria</taxon>
        <taxon>Bacillati</taxon>
        <taxon>Bacillota</taxon>
        <taxon>Clostridia</taxon>
        <taxon>Eubacteriales</taxon>
        <taxon>Peptococcaceae</taxon>
        <taxon>Peptococcus</taxon>
    </lineage>
</organism>
<sequence length="60" mass="6759">MDSKQVTLTLRVGGYARLERDVFKALVDEFDEAIDTNIEGTFAEEYIERVSYPTTKVGGL</sequence>